<feature type="transmembrane region" description="Helical" evidence="1">
    <location>
        <begin position="49"/>
        <end position="79"/>
    </location>
</feature>
<comment type="caution">
    <text evidence="2">The sequence shown here is derived from an EMBL/GenBank/DDBJ whole genome shotgun (WGS) entry which is preliminary data.</text>
</comment>
<keyword evidence="1" id="KW-0472">Membrane</keyword>
<protein>
    <recommendedName>
        <fullName evidence="4">Rod shape-determining protein MreD</fullName>
    </recommendedName>
</protein>
<sequence>MGNIFVLIFVGVVLAMVEVIFTSASLISPVAVVALLLSKRLTVRSSVIVYLMVTLLIDPFYGHLLGVYFISITALLLAYNTLKRVLPYEQLLVRIIILFLSFMIFHFFKMIMIDISSGSLVRTDGIDILLFSLPRSIIETVIFLLLDLLNSNYLGGENRSVKVKI</sequence>
<accession>A0A955I115</accession>
<gene>
    <name evidence="2" type="ORF">KC685_00290</name>
</gene>
<reference evidence="2" key="2">
    <citation type="journal article" date="2021" name="Microbiome">
        <title>Successional dynamics and alternative stable states in a saline activated sludge microbial community over 9 years.</title>
        <authorList>
            <person name="Wang Y."/>
            <person name="Ye J."/>
            <person name="Ju F."/>
            <person name="Liu L."/>
            <person name="Boyd J.A."/>
            <person name="Deng Y."/>
            <person name="Parks D.H."/>
            <person name="Jiang X."/>
            <person name="Yin X."/>
            <person name="Woodcroft B.J."/>
            <person name="Tyson G.W."/>
            <person name="Hugenholtz P."/>
            <person name="Polz M.F."/>
            <person name="Zhang T."/>
        </authorList>
    </citation>
    <scope>NUCLEOTIDE SEQUENCE</scope>
    <source>
        <strain evidence="2">HKST-UBA17</strain>
    </source>
</reference>
<evidence type="ECO:0000313" key="3">
    <source>
        <dbReference type="Proteomes" id="UP000741282"/>
    </source>
</evidence>
<reference evidence="2" key="1">
    <citation type="submission" date="2020-04" db="EMBL/GenBank/DDBJ databases">
        <authorList>
            <person name="Zhang T."/>
        </authorList>
    </citation>
    <scope>NUCLEOTIDE SEQUENCE</scope>
    <source>
        <strain evidence="2">HKST-UBA17</strain>
    </source>
</reference>
<feature type="transmembrane region" description="Helical" evidence="1">
    <location>
        <begin position="128"/>
        <end position="146"/>
    </location>
</feature>
<evidence type="ECO:0000256" key="1">
    <source>
        <dbReference type="SAM" id="Phobius"/>
    </source>
</evidence>
<proteinExistence type="predicted"/>
<evidence type="ECO:0000313" key="2">
    <source>
        <dbReference type="EMBL" id="MCA9376342.1"/>
    </source>
</evidence>
<name>A0A955I115_9BACT</name>
<organism evidence="2 3">
    <name type="scientific">Candidatus Dojkabacteria bacterium</name>
    <dbReference type="NCBI Taxonomy" id="2099670"/>
    <lineage>
        <taxon>Bacteria</taxon>
        <taxon>Candidatus Dojkabacteria</taxon>
    </lineage>
</organism>
<dbReference type="AlphaFoldDB" id="A0A955I115"/>
<feature type="transmembrane region" description="Helical" evidence="1">
    <location>
        <begin position="6"/>
        <end position="37"/>
    </location>
</feature>
<feature type="transmembrane region" description="Helical" evidence="1">
    <location>
        <begin position="91"/>
        <end position="108"/>
    </location>
</feature>
<keyword evidence="1" id="KW-0812">Transmembrane</keyword>
<dbReference type="Proteomes" id="UP000741282">
    <property type="component" value="Unassembled WGS sequence"/>
</dbReference>
<evidence type="ECO:0008006" key="4">
    <source>
        <dbReference type="Google" id="ProtNLM"/>
    </source>
</evidence>
<keyword evidence="1" id="KW-1133">Transmembrane helix</keyword>
<dbReference type="EMBL" id="JAGQLN010000001">
    <property type="protein sequence ID" value="MCA9376342.1"/>
    <property type="molecule type" value="Genomic_DNA"/>
</dbReference>